<evidence type="ECO:0000313" key="2">
    <source>
        <dbReference type="EMBL" id="MBY6321233.1"/>
    </source>
</evidence>
<evidence type="ECO:0000313" key="3">
    <source>
        <dbReference type="Proteomes" id="UP001520140"/>
    </source>
</evidence>
<protein>
    <recommendedName>
        <fullName evidence="4">Lipoprotein with Yx(FWY)xxD motif</fullName>
    </recommendedName>
</protein>
<sequence>MSIPFRRLTAMIMSSAVLSCVAGCGSDPVGDAERARALAVSSTQDLGSFLVDGQGNTLYVFEPDEASEVSCTFTCATNWPPLTAAEGAAPAADEGVNPTLIGTRSSPSGGEVVTYRDWPLYRYAADKQPGQHRGQDINLNGGLWYVMRPDGSPLIP</sequence>
<dbReference type="Pfam" id="PF03640">
    <property type="entry name" value="Lipoprotein_15"/>
    <property type="match status" value="2"/>
</dbReference>
<evidence type="ECO:0000256" key="1">
    <source>
        <dbReference type="SAM" id="SignalP"/>
    </source>
</evidence>
<reference evidence="2 3" key="1">
    <citation type="submission" date="2020-06" db="EMBL/GenBank/DDBJ databases">
        <title>Taxonomy, biology and ecology of Rhodococcus bacteria occurring in California pistachio and other woody hosts as revealed by genome sequence analyses.</title>
        <authorList>
            <person name="Gai Y."/>
            <person name="Riely B."/>
        </authorList>
    </citation>
    <scope>NUCLEOTIDE SEQUENCE [LARGE SCALE GENOMIC DNA]</scope>
    <source>
        <strain evidence="2 3">BP-284</strain>
    </source>
</reference>
<keyword evidence="3" id="KW-1185">Reference proteome</keyword>
<keyword evidence="1" id="KW-0732">Signal</keyword>
<dbReference type="PANTHER" id="PTHR39335">
    <property type="entry name" value="BLL4220 PROTEIN"/>
    <property type="match status" value="1"/>
</dbReference>
<dbReference type="EMBL" id="JABUKG010000009">
    <property type="protein sequence ID" value="MBY6321233.1"/>
    <property type="molecule type" value="Genomic_DNA"/>
</dbReference>
<dbReference type="RefSeq" id="WP_082833965.1">
    <property type="nucleotide sequence ID" value="NZ_JABUKE010000008.1"/>
</dbReference>
<accession>A0ABS7NUF3</accession>
<organism evidence="2 3">
    <name type="scientific">Rhodococcoides kroppenstedtii</name>
    <dbReference type="NCBI Taxonomy" id="293050"/>
    <lineage>
        <taxon>Bacteria</taxon>
        <taxon>Bacillati</taxon>
        <taxon>Actinomycetota</taxon>
        <taxon>Actinomycetes</taxon>
        <taxon>Mycobacteriales</taxon>
        <taxon>Nocardiaceae</taxon>
        <taxon>Rhodococcoides</taxon>
    </lineage>
</organism>
<dbReference type="InterPro" id="IPR005297">
    <property type="entry name" value="Lipoprotein_repeat"/>
</dbReference>
<evidence type="ECO:0008006" key="4">
    <source>
        <dbReference type="Google" id="ProtNLM"/>
    </source>
</evidence>
<dbReference type="PROSITE" id="PS51257">
    <property type="entry name" value="PROKAR_LIPOPROTEIN"/>
    <property type="match status" value="1"/>
</dbReference>
<comment type="caution">
    <text evidence="2">The sequence shown here is derived from an EMBL/GenBank/DDBJ whole genome shotgun (WGS) entry which is preliminary data.</text>
</comment>
<proteinExistence type="predicted"/>
<name>A0ABS7NUF3_9NOCA</name>
<dbReference type="PANTHER" id="PTHR39335:SF1">
    <property type="entry name" value="BLL4220 PROTEIN"/>
    <property type="match status" value="1"/>
</dbReference>
<gene>
    <name evidence="2" type="ORF">HQ605_10390</name>
</gene>
<dbReference type="Proteomes" id="UP001520140">
    <property type="component" value="Unassembled WGS sequence"/>
</dbReference>
<feature type="signal peptide" evidence="1">
    <location>
        <begin position="1"/>
        <end position="22"/>
    </location>
</feature>
<feature type="chain" id="PRO_5046426486" description="Lipoprotein with Yx(FWY)xxD motif" evidence="1">
    <location>
        <begin position="23"/>
        <end position="156"/>
    </location>
</feature>